<dbReference type="AlphaFoldDB" id="X1JIJ9"/>
<feature type="non-terminal residue" evidence="1">
    <location>
        <position position="1"/>
    </location>
</feature>
<evidence type="ECO:0000313" key="1">
    <source>
        <dbReference type="EMBL" id="GAH69558.1"/>
    </source>
</evidence>
<organism evidence="1">
    <name type="scientific">marine sediment metagenome</name>
    <dbReference type="NCBI Taxonomy" id="412755"/>
    <lineage>
        <taxon>unclassified sequences</taxon>
        <taxon>metagenomes</taxon>
        <taxon>ecological metagenomes</taxon>
    </lineage>
</organism>
<comment type="caution">
    <text evidence="1">The sequence shown here is derived from an EMBL/GenBank/DDBJ whole genome shotgun (WGS) entry which is preliminary data.</text>
</comment>
<accession>X1JIJ9</accession>
<reference evidence="1" key="1">
    <citation type="journal article" date="2014" name="Front. Microbiol.">
        <title>High frequency of phylogenetically diverse reductive dehalogenase-homologous genes in deep subseafloor sedimentary metagenomes.</title>
        <authorList>
            <person name="Kawai M."/>
            <person name="Futagami T."/>
            <person name="Toyoda A."/>
            <person name="Takaki Y."/>
            <person name="Nishi S."/>
            <person name="Hori S."/>
            <person name="Arai W."/>
            <person name="Tsubouchi T."/>
            <person name="Morono Y."/>
            <person name="Uchiyama I."/>
            <person name="Ito T."/>
            <person name="Fujiyama A."/>
            <person name="Inagaki F."/>
            <person name="Takami H."/>
        </authorList>
    </citation>
    <scope>NUCLEOTIDE SEQUENCE</scope>
    <source>
        <strain evidence="1">Expedition CK06-06</strain>
    </source>
</reference>
<name>X1JIJ9_9ZZZZ</name>
<proteinExistence type="predicted"/>
<dbReference type="EMBL" id="BARU01028347">
    <property type="protein sequence ID" value="GAH69558.1"/>
    <property type="molecule type" value="Genomic_DNA"/>
</dbReference>
<sequence>PLAVNLSEAKMMLDLKINIPYGFYGAKING</sequence>
<protein>
    <submittedName>
        <fullName evidence="1">Uncharacterized protein</fullName>
    </submittedName>
</protein>
<gene>
    <name evidence="1" type="ORF">S03H2_45255</name>
</gene>